<keyword evidence="3" id="KW-1185">Reference proteome</keyword>
<evidence type="ECO:0000256" key="1">
    <source>
        <dbReference type="SAM" id="MobiDB-lite"/>
    </source>
</evidence>
<dbReference type="EMBL" id="JASSZA010000005">
    <property type="protein sequence ID" value="KAK2111103.1"/>
    <property type="molecule type" value="Genomic_DNA"/>
</dbReference>
<feature type="region of interest" description="Disordered" evidence="1">
    <location>
        <begin position="44"/>
        <end position="86"/>
    </location>
</feature>
<comment type="caution">
    <text evidence="2">The sequence shown here is derived from an EMBL/GenBank/DDBJ whole genome shotgun (WGS) entry which is preliminary data.</text>
</comment>
<protein>
    <submittedName>
        <fullName evidence="2">Uncharacterized protein</fullName>
    </submittedName>
</protein>
<name>A0ABQ9VP03_SAGOE</name>
<organism evidence="2 3">
    <name type="scientific">Saguinus oedipus</name>
    <name type="common">Cotton-top tamarin</name>
    <name type="synonym">Oedipomidas oedipus</name>
    <dbReference type="NCBI Taxonomy" id="9490"/>
    <lineage>
        <taxon>Eukaryota</taxon>
        <taxon>Metazoa</taxon>
        <taxon>Chordata</taxon>
        <taxon>Craniata</taxon>
        <taxon>Vertebrata</taxon>
        <taxon>Euteleostomi</taxon>
        <taxon>Mammalia</taxon>
        <taxon>Eutheria</taxon>
        <taxon>Euarchontoglires</taxon>
        <taxon>Primates</taxon>
        <taxon>Haplorrhini</taxon>
        <taxon>Platyrrhini</taxon>
        <taxon>Cebidae</taxon>
        <taxon>Callitrichinae</taxon>
        <taxon>Saguinus</taxon>
    </lineage>
</organism>
<feature type="non-terminal residue" evidence="2">
    <location>
        <position position="1"/>
    </location>
</feature>
<accession>A0ABQ9VP03</accession>
<proteinExistence type="predicted"/>
<feature type="non-terminal residue" evidence="2">
    <location>
        <position position="86"/>
    </location>
</feature>
<sequence>VIKRGLLTYAECLLLYSDQSSFKSTSEKHISPMEEDASIRNTGREITLWNPGACTPGAETLPKKETEPRTMAGVRNTRPAEYAERE</sequence>
<evidence type="ECO:0000313" key="2">
    <source>
        <dbReference type="EMBL" id="KAK2111103.1"/>
    </source>
</evidence>
<reference evidence="2 3" key="1">
    <citation type="submission" date="2023-05" db="EMBL/GenBank/DDBJ databases">
        <title>B98-5 Cell Line De Novo Hybrid Assembly: An Optical Mapping Approach.</title>
        <authorList>
            <person name="Kananen K."/>
            <person name="Auerbach J.A."/>
            <person name="Kautto E."/>
            <person name="Blachly J.S."/>
        </authorList>
    </citation>
    <scope>NUCLEOTIDE SEQUENCE [LARGE SCALE GENOMIC DNA]</scope>
    <source>
        <strain evidence="2">B95-8</strain>
        <tissue evidence="2">Cell line</tissue>
    </source>
</reference>
<gene>
    <name evidence="2" type="ORF">P7K49_010849</name>
</gene>
<dbReference type="Proteomes" id="UP001266305">
    <property type="component" value="Unassembled WGS sequence"/>
</dbReference>
<evidence type="ECO:0000313" key="3">
    <source>
        <dbReference type="Proteomes" id="UP001266305"/>
    </source>
</evidence>